<keyword evidence="1" id="KW-1133">Transmembrane helix</keyword>
<protein>
    <recommendedName>
        <fullName evidence="4">Transglycosylase associated protein</fullName>
    </recommendedName>
</protein>
<keyword evidence="1" id="KW-0812">Transmembrane</keyword>
<sequence>MEGFLDAIGTVALVLLVVTGLAAGYIAGKIAGRNMGLYMLVGAIAAVVTPFLLAALGIGVLAAGGVLLLMAVAAVGAIVVLLIVRALMGR</sequence>
<dbReference type="RefSeq" id="WP_092693053.1">
    <property type="nucleotide sequence ID" value="NZ_CBDDGO010000004.1"/>
</dbReference>
<keyword evidence="3" id="KW-1185">Reference proteome</keyword>
<keyword evidence="1" id="KW-0472">Membrane</keyword>
<gene>
    <name evidence="2" type="ORF">SAMN04490244_105176</name>
</gene>
<dbReference type="Proteomes" id="UP000198885">
    <property type="component" value="Unassembled WGS sequence"/>
</dbReference>
<proteinExistence type="predicted"/>
<organism evidence="2 3">
    <name type="scientific">Tranquillimonas rosea</name>
    <dbReference type="NCBI Taxonomy" id="641238"/>
    <lineage>
        <taxon>Bacteria</taxon>
        <taxon>Pseudomonadati</taxon>
        <taxon>Pseudomonadota</taxon>
        <taxon>Alphaproteobacteria</taxon>
        <taxon>Rhodobacterales</taxon>
        <taxon>Roseobacteraceae</taxon>
        <taxon>Tranquillimonas</taxon>
    </lineage>
</organism>
<accession>A0A1H9UBM5</accession>
<evidence type="ECO:0000313" key="3">
    <source>
        <dbReference type="Proteomes" id="UP000198885"/>
    </source>
</evidence>
<name>A0A1H9UBM5_9RHOB</name>
<reference evidence="2 3" key="1">
    <citation type="submission" date="2016-10" db="EMBL/GenBank/DDBJ databases">
        <authorList>
            <person name="de Groot N.N."/>
        </authorList>
    </citation>
    <scope>NUCLEOTIDE SEQUENCE [LARGE SCALE GENOMIC DNA]</scope>
    <source>
        <strain evidence="2 3">DSM 23042</strain>
    </source>
</reference>
<evidence type="ECO:0000313" key="2">
    <source>
        <dbReference type="EMBL" id="SES06855.1"/>
    </source>
</evidence>
<feature type="transmembrane region" description="Helical" evidence="1">
    <location>
        <begin position="67"/>
        <end position="88"/>
    </location>
</feature>
<dbReference type="EMBL" id="FOGU01000005">
    <property type="protein sequence ID" value="SES06855.1"/>
    <property type="molecule type" value="Genomic_DNA"/>
</dbReference>
<feature type="transmembrane region" description="Helical" evidence="1">
    <location>
        <begin position="6"/>
        <end position="26"/>
    </location>
</feature>
<dbReference type="STRING" id="641238.SAMN04490244_105176"/>
<feature type="transmembrane region" description="Helical" evidence="1">
    <location>
        <begin position="38"/>
        <end position="61"/>
    </location>
</feature>
<evidence type="ECO:0008006" key="4">
    <source>
        <dbReference type="Google" id="ProtNLM"/>
    </source>
</evidence>
<dbReference type="AlphaFoldDB" id="A0A1H9UBM5"/>
<evidence type="ECO:0000256" key="1">
    <source>
        <dbReference type="SAM" id="Phobius"/>
    </source>
</evidence>